<evidence type="ECO:0008006" key="4">
    <source>
        <dbReference type="Google" id="ProtNLM"/>
    </source>
</evidence>
<accession>A0ABT3L601</accession>
<keyword evidence="1" id="KW-0472">Membrane</keyword>
<dbReference type="InterPro" id="IPR036259">
    <property type="entry name" value="MFS_trans_sf"/>
</dbReference>
<evidence type="ECO:0000313" key="3">
    <source>
        <dbReference type="Proteomes" id="UP001526426"/>
    </source>
</evidence>
<feature type="transmembrane region" description="Helical" evidence="1">
    <location>
        <begin position="114"/>
        <end position="134"/>
    </location>
</feature>
<feature type="transmembrane region" description="Helical" evidence="1">
    <location>
        <begin position="183"/>
        <end position="201"/>
    </location>
</feature>
<feature type="transmembrane region" description="Helical" evidence="1">
    <location>
        <begin position="369"/>
        <end position="390"/>
    </location>
</feature>
<gene>
    <name evidence="2" type="ORF">K4A83_09125</name>
</gene>
<feature type="transmembrane region" description="Helical" evidence="1">
    <location>
        <begin position="146"/>
        <end position="171"/>
    </location>
</feature>
<dbReference type="SUPFAM" id="SSF103473">
    <property type="entry name" value="MFS general substrate transporter"/>
    <property type="match status" value="1"/>
</dbReference>
<dbReference type="EMBL" id="JAIHOM010000036">
    <property type="protein sequence ID" value="MCW6036430.1"/>
    <property type="molecule type" value="Genomic_DNA"/>
</dbReference>
<feature type="transmembrane region" description="Helical" evidence="1">
    <location>
        <begin position="397"/>
        <end position="416"/>
    </location>
</feature>
<evidence type="ECO:0000313" key="2">
    <source>
        <dbReference type="EMBL" id="MCW6036430.1"/>
    </source>
</evidence>
<reference evidence="2 3" key="1">
    <citation type="submission" date="2021-08" db="EMBL/GenBank/DDBJ databases">
        <title>Draft genome sequence of Spirulina subsalsa with high tolerance to salinity and hype-accumulation of phycocyanin.</title>
        <authorList>
            <person name="Pei H."/>
            <person name="Jiang L."/>
        </authorList>
    </citation>
    <scope>NUCLEOTIDE SEQUENCE [LARGE SCALE GENOMIC DNA]</scope>
    <source>
        <strain evidence="2 3">FACHB-351</strain>
    </source>
</reference>
<feature type="transmembrane region" description="Helical" evidence="1">
    <location>
        <begin position="313"/>
        <end position="335"/>
    </location>
</feature>
<feature type="transmembrane region" description="Helical" evidence="1">
    <location>
        <begin position="276"/>
        <end position="301"/>
    </location>
</feature>
<keyword evidence="1" id="KW-1133">Transmembrane helix</keyword>
<dbReference type="Proteomes" id="UP001526426">
    <property type="component" value="Unassembled WGS sequence"/>
</dbReference>
<sequence>MKLFLTRLFSLRPNELVLVLPLGLILWSNSLAVQISYIASVSGFLNKVGVNQFLVVSIVTYIIILGVLSLKSLIIDRLSRVNVMGGMTFSFAMVFVLLRLLFVFRFPDWLNYSFFYLLAELQWLFFPLVFWIFANSIFNMAEAKRLFPLIAAWGFLGKLLGIGIATIAPGVFADLGVDPEELILVNVLFYLFSYILVKVFLSSTQSHDQTIYQPESVQDTLTECFNFIKEVRSFRFLTWSILIFSACDILIEFRFYDISDNAFTTLGEYQTFYGLYRLAMTLLSFTIQTFLTGKILTYFNLKDTFLIMPFTMLTSLILLLISPNLVGGVGAILLARLSWDTIDESARKSFQALVPEERRGRVSIFMDGYLLAIGTILGSGVTGIVILLGHVLPFSTFYGYIGIGVLAAFLGIWSIFQMRVVYENSLLNWRLTRRSKAKSVLDKLNI</sequence>
<comment type="caution">
    <text evidence="2">The sequence shown here is derived from an EMBL/GenBank/DDBJ whole genome shotgun (WGS) entry which is preliminary data.</text>
</comment>
<dbReference type="RefSeq" id="WP_265264190.1">
    <property type="nucleotide sequence ID" value="NZ_JAIHOM010000036.1"/>
</dbReference>
<keyword evidence="3" id="KW-1185">Reference proteome</keyword>
<feature type="transmembrane region" description="Helical" evidence="1">
    <location>
        <begin position="48"/>
        <end position="70"/>
    </location>
</feature>
<organism evidence="2 3">
    <name type="scientific">Spirulina subsalsa FACHB-351</name>
    <dbReference type="NCBI Taxonomy" id="234711"/>
    <lineage>
        <taxon>Bacteria</taxon>
        <taxon>Bacillati</taxon>
        <taxon>Cyanobacteriota</taxon>
        <taxon>Cyanophyceae</taxon>
        <taxon>Spirulinales</taxon>
        <taxon>Spirulinaceae</taxon>
        <taxon>Spirulina</taxon>
    </lineage>
</organism>
<evidence type="ECO:0000256" key="1">
    <source>
        <dbReference type="SAM" id="Phobius"/>
    </source>
</evidence>
<proteinExistence type="predicted"/>
<feature type="transmembrane region" description="Helical" evidence="1">
    <location>
        <begin position="82"/>
        <end position="102"/>
    </location>
</feature>
<keyword evidence="1" id="KW-0812">Transmembrane</keyword>
<protein>
    <recommendedName>
        <fullName evidence="4">ADP,ATP carrier protein</fullName>
    </recommendedName>
</protein>
<name>A0ABT3L601_9CYAN</name>